<reference evidence="1 2" key="1">
    <citation type="submission" date="2024-01" db="EMBL/GenBank/DDBJ databases">
        <title>A draft genome for a cacao thread blight-causing isolate of Paramarasmius palmivorus.</title>
        <authorList>
            <person name="Baruah I.K."/>
            <person name="Bukari Y."/>
            <person name="Amoako-Attah I."/>
            <person name="Meinhardt L.W."/>
            <person name="Bailey B.A."/>
            <person name="Cohen S.P."/>
        </authorList>
    </citation>
    <scope>NUCLEOTIDE SEQUENCE [LARGE SCALE GENOMIC DNA]</scope>
    <source>
        <strain evidence="1 2">GH-12</strain>
    </source>
</reference>
<dbReference type="Gene3D" id="3.30.70.1240">
    <property type="entry name" value="DOPA-like domains"/>
    <property type="match status" value="1"/>
</dbReference>
<dbReference type="AlphaFoldDB" id="A0AAW0E768"/>
<evidence type="ECO:0000313" key="1">
    <source>
        <dbReference type="EMBL" id="KAK7061000.1"/>
    </source>
</evidence>
<dbReference type="Pfam" id="PF08883">
    <property type="entry name" value="DOPA_dioxygen"/>
    <property type="match status" value="1"/>
</dbReference>
<sequence length="156" mass="18278">MGKSFVNPESSILSKAYDEFVDPIDKTDNGFDFHGEQHRDDTNYQRHDTRGTQVYYMQSVPEQLQYARELYERIQYEFPEIAFGRNQQVHTLQPRLKVDTFNPHQTGALFSWLVIHRGPCSVLIHPNTGNDLKDHIELATWMGQPWPLNLEFLKKA</sequence>
<dbReference type="InterPro" id="IPR014980">
    <property type="entry name" value="DOPA_dioxygen"/>
</dbReference>
<organism evidence="1 2">
    <name type="scientific">Paramarasmius palmivorus</name>
    <dbReference type="NCBI Taxonomy" id="297713"/>
    <lineage>
        <taxon>Eukaryota</taxon>
        <taxon>Fungi</taxon>
        <taxon>Dikarya</taxon>
        <taxon>Basidiomycota</taxon>
        <taxon>Agaricomycotina</taxon>
        <taxon>Agaricomycetes</taxon>
        <taxon>Agaricomycetidae</taxon>
        <taxon>Agaricales</taxon>
        <taxon>Marasmiineae</taxon>
        <taxon>Marasmiaceae</taxon>
        <taxon>Paramarasmius</taxon>
    </lineage>
</organism>
<keyword evidence="2" id="KW-1185">Reference proteome</keyword>
<gene>
    <name evidence="1" type="ORF">VNI00_000735</name>
</gene>
<dbReference type="InterPro" id="IPR023389">
    <property type="entry name" value="DOPA-like_sf"/>
</dbReference>
<accession>A0AAW0E768</accession>
<name>A0AAW0E768_9AGAR</name>
<proteinExistence type="predicted"/>
<dbReference type="PANTHER" id="PTHR36423">
    <property type="entry name" value="AFR070WP"/>
    <property type="match status" value="1"/>
</dbReference>
<protein>
    <recommendedName>
        <fullName evidence="3">DOPA 4,5-dioxygenase</fullName>
    </recommendedName>
</protein>
<evidence type="ECO:0008006" key="3">
    <source>
        <dbReference type="Google" id="ProtNLM"/>
    </source>
</evidence>
<dbReference type="PANTHER" id="PTHR36423:SF2">
    <property type="entry name" value="AFR070WP"/>
    <property type="match status" value="1"/>
</dbReference>
<dbReference type="Proteomes" id="UP001383192">
    <property type="component" value="Unassembled WGS sequence"/>
</dbReference>
<comment type="caution">
    <text evidence="1">The sequence shown here is derived from an EMBL/GenBank/DDBJ whole genome shotgun (WGS) entry which is preliminary data.</text>
</comment>
<dbReference type="SUPFAM" id="SSF143410">
    <property type="entry name" value="DOPA-like"/>
    <property type="match status" value="1"/>
</dbReference>
<dbReference type="EMBL" id="JAYKXP010000002">
    <property type="protein sequence ID" value="KAK7061000.1"/>
    <property type="molecule type" value="Genomic_DNA"/>
</dbReference>
<evidence type="ECO:0000313" key="2">
    <source>
        <dbReference type="Proteomes" id="UP001383192"/>
    </source>
</evidence>